<evidence type="ECO:0000256" key="10">
    <source>
        <dbReference type="ARBA" id="ARBA00030892"/>
    </source>
</evidence>
<feature type="binding site" evidence="15">
    <location>
        <position position="324"/>
    </location>
    <ligand>
        <name>Zn(2+)</name>
        <dbReference type="ChEBI" id="CHEBI:29105"/>
        <note>ligand shared between dimeric partners</note>
    </ligand>
</feature>
<feature type="region of interest" description="Disordered" evidence="16">
    <location>
        <begin position="183"/>
        <end position="239"/>
    </location>
</feature>
<feature type="active site" description="Proton donor/acceptor" evidence="14">
    <location>
        <position position="464"/>
    </location>
</feature>
<gene>
    <name evidence="18" type="ORF">APUTEX25_000512</name>
</gene>
<dbReference type="InterPro" id="IPR037523">
    <property type="entry name" value="VOC_core"/>
</dbReference>
<evidence type="ECO:0000256" key="8">
    <source>
        <dbReference type="ARBA" id="ARBA00030291"/>
    </source>
</evidence>
<evidence type="ECO:0000256" key="16">
    <source>
        <dbReference type="SAM" id="MobiDB-lite"/>
    </source>
</evidence>
<evidence type="ECO:0000256" key="6">
    <source>
        <dbReference type="ARBA" id="ARBA00022833"/>
    </source>
</evidence>
<comment type="catalytic activity">
    <reaction evidence="13">
        <text>(R)-S-lactoylglutathione = methylglyoxal + glutathione</text>
        <dbReference type="Rhea" id="RHEA:19069"/>
        <dbReference type="ChEBI" id="CHEBI:17158"/>
        <dbReference type="ChEBI" id="CHEBI:57474"/>
        <dbReference type="ChEBI" id="CHEBI:57925"/>
        <dbReference type="EC" id="4.4.1.5"/>
    </reaction>
</comment>
<dbReference type="UniPathway" id="UPA00619">
    <property type="reaction ID" value="UER00675"/>
</dbReference>
<evidence type="ECO:0000313" key="19">
    <source>
        <dbReference type="Proteomes" id="UP000279271"/>
    </source>
</evidence>
<evidence type="ECO:0000256" key="5">
    <source>
        <dbReference type="ARBA" id="ARBA00022723"/>
    </source>
</evidence>
<accession>A0A3M7KZ09</accession>
<sequence>MEDEAKRLRAQVTLLQSKLELYEGAEIRWLQISAPPVATMVELAASKARAECEARCRAALTLLQTKDEALSALQARMREAVAGAQTAAASSQAAQVRADASGMRVGELAAALAAARARAEEDGGRATLRITELEGKCAQLEERMHSEAQAARREADARVAQAAQTQAEAVERLTAEVRRLKDAGQATAAEEEEWQEERRACQMRGEDASPLSPAVDRVQQPAPDPPRRATPSESPSGMFSALRRDAAAVSAALRGGSIPAAKVALDHLQATLTRAEGEVSEALGQPSTIAETLVDLDADAEWSISAATPQSKACLETKGYVFQQTMYRIKDPKVSLDFYTRVMGLTLLTKLDFNDMKFSLYFLGVADPEEVPEDPVERGEWMFKRPACLELTHNWGTESDPDFKGYHNGNEEPKGYGHIGFSVPSVAEACARFEKLGVPFKKKPDAGSMKNIAFITDPDGYWIEILEAGNTRDFVNWNQKS</sequence>
<feature type="binding site" evidence="15">
    <location>
        <position position="390"/>
    </location>
    <ligand>
        <name>Zn(2+)</name>
        <dbReference type="ChEBI" id="CHEBI:29105"/>
        <note>ligand shared between dimeric partners</note>
    </ligand>
</feature>
<evidence type="ECO:0000256" key="4">
    <source>
        <dbReference type="ARBA" id="ARBA00018701"/>
    </source>
</evidence>
<comment type="pathway">
    <text evidence="1">Secondary metabolite metabolism; methylglyoxal degradation; (R)-lactate from methylglyoxal: step 1/2.</text>
</comment>
<feature type="binding site" evidence="15">
    <location>
        <position position="464"/>
    </location>
    <ligand>
        <name>Zn(2+)</name>
        <dbReference type="ChEBI" id="CHEBI:29105"/>
        <note>ligand shared between dimeric partners</note>
    </ligand>
</feature>
<dbReference type="Proteomes" id="UP000279271">
    <property type="component" value="Unassembled WGS sequence"/>
</dbReference>
<comment type="caution">
    <text evidence="18">The sequence shown here is derived from an EMBL/GenBank/DDBJ whole genome shotgun (WGS) entry which is preliminary data.</text>
</comment>
<comment type="cofactor">
    <cofactor evidence="15">
        <name>Zn(2+)</name>
        <dbReference type="ChEBI" id="CHEBI:29105"/>
    </cofactor>
    <text evidence="15">Binds 1 zinc ion per subunit. In the homodimer, two zinc ions are bound between subunits.</text>
</comment>
<dbReference type="CDD" id="cd07233">
    <property type="entry name" value="GlxI_Zn"/>
    <property type="match status" value="1"/>
</dbReference>
<protein>
    <recommendedName>
        <fullName evidence="4">Lactoylglutathione lyase</fullName>
        <ecNumber evidence="3">4.4.1.5</ecNumber>
    </recommendedName>
    <alternativeName>
        <fullName evidence="10">Aldoketomutase</fullName>
    </alternativeName>
    <alternativeName>
        <fullName evidence="9">Glyoxalase I</fullName>
    </alternativeName>
    <alternativeName>
        <fullName evidence="8">Ketone-aldehyde mutase</fullName>
    </alternativeName>
    <alternativeName>
        <fullName evidence="11">Methylglyoxalase</fullName>
    </alternativeName>
    <alternativeName>
        <fullName evidence="12">S-D-lactoylglutathione methylglyoxal lyase</fullName>
    </alternativeName>
</protein>
<dbReference type="PROSITE" id="PS51819">
    <property type="entry name" value="VOC"/>
    <property type="match status" value="1"/>
</dbReference>
<organism evidence="18 19">
    <name type="scientific">Auxenochlorella protothecoides</name>
    <name type="common">Green microalga</name>
    <name type="synonym">Chlorella protothecoides</name>
    <dbReference type="NCBI Taxonomy" id="3075"/>
    <lineage>
        <taxon>Eukaryota</taxon>
        <taxon>Viridiplantae</taxon>
        <taxon>Chlorophyta</taxon>
        <taxon>core chlorophytes</taxon>
        <taxon>Trebouxiophyceae</taxon>
        <taxon>Chlorellales</taxon>
        <taxon>Chlorellaceae</taxon>
        <taxon>Auxenochlorella</taxon>
    </lineage>
</organism>
<feature type="compositionally biased region" description="Basic and acidic residues" evidence="16">
    <location>
        <begin position="196"/>
        <end position="207"/>
    </location>
</feature>
<evidence type="ECO:0000256" key="15">
    <source>
        <dbReference type="PIRSR" id="PIRSR604361-3"/>
    </source>
</evidence>
<evidence type="ECO:0000256" key="14">
    <source>
        <dbReference type="PIRSR" id="PIRSR604361-1"/>
    </source>
</evidence>
<proteinExistence type="inferred from homology"/>
<dbReference type="PANTHER" id="PTHR10374">
    <property type="entry name" value="LACTOYLGLUTATHIONE LYASE GLYOXALASE I"/>
    <property type="match status" value="1"/>
</dbReference>
<dbReference type="AlphaFoldDB" id="A0A3M7KZ09"/>
<dbReference type="NCBIfam" id="TIGR00068">
    <property type="entry name" value="glyox_I"/>
    <property type="match status" value="1"/>
</dbReference>
<evidence type="ECO:0000256" key="12">
    <source>
        <dbReference type="ARBA" id="ARBA00033298"/>
    </source>
</evidence>
<keyword evidence="5 15" id="KW-0479">Metal-binding</keyword>
<evidence type="ECO:0000256" key="1">
    <source>
        <dbReference type="ARBA" id="ARBA00005008"/>
    </source>
</evidence>
<evidence type="ECO:0000259" key="17">
    <source>
        <dbReference type="PROSITE" id="PS51819"/>
    </source>
</evidence>
<dbReference type="SUPFAM" id="SSF54593">
    <property type="entry name" value="Glyoxalase/Bleomycin resistance protein/Dihydroxybiphenyl dioxygenase"/>
    <property type="match status" value="1"/>
</dbReference>
<feature type="region of interest" description="Disordered" evidence="16">
    <location>
        <begin position="144"/>
        <end position="163"/>
    </location>
</feature>
<keyword evidence="6 15" id="KW-0862">Zinc</keyword>
<dbReference type="Pfam" id="PF00903">
    <property type="entry name" value="Glyoxalase"/>
    <property type="match status" value="1"/>
</dbReference>
<feature type="compositionally biased region" description="Basic and acidic residues" evidence="16">
    <location>
        <begin position="144"/>
        <end position="157"/>
    </location>
</feature>
<dbReference type="GO" id="GO:0004462">
    <property type="term" value="F:lactoylglutathione lyase activity"/>
    <property type="evidence" value="ECO:0007669"/>
    <property type="project" value="UniProtKB-EC"/>
</dbReference>
<evidence type="ECO:0000256" key="9">
    <source>
        <dbReference type="ARBA" id="ARBA00030537"/>
    </source>
</evidence>
<dbReference type="InterPro" id="IPR029068">
    <property type="entry name" value="Glyas_Bleomycin-R_OHBP_Dase"/>
</dbReference>
<dbReference type="PROSITE" id="PS00934">
    <property type="entry name" value="GLYOXALASE_I_1"/>
    <property type="match status" value="1"/>
</dbReference>
<dbReference type="Gene3D" id="3.10.180.10">
    <property type="entry name" value="2,3-Dihydroxybiphenyl 1,2-Dioxygenase, domain 1"/>
    <property type="match status" value="1"/>
</dbReference>
<dbReference type="EC" id="4.4.1.5" evidence="3"/>
<comment type="similarity">
    <text evidence="2">Belongs to the glyoxalase I family.</text>
</comment>
<evidence type="ECO:0000256" key="13">
    <source>
        <dbReference type="ARBA" id="ARBA00048273"/>
    </source>
</evidence>
<feature type="binding site" evidence="15">
    <location>
        <position position="418"/>
    </location>
    <ligand>
        <name>Zn(2+)</name>
        <dbReference type="ChEBI" id="CHEBI:29105"/>
        <note>ligand shared between dimeric partners</note>
    </ligand>
</feature>
<evidence type="ECO:0000256" key="2">
    <source>
        <dbReference type="ARBA" id="ARBA00010363"/>
    </source>
</evidence>
<keyword evidence="7" id="KW-0456">Lyase</keyword>
<reference evidence="19" key="1">
    <citation type="journal article" date="2018" name="Algal Res.">
        <title>Characterization of plant carbon substrate utilization by Auxenochlorella protothecoides.</title>
        <authorList>
            <person name="Vogler B.W."/>
            <person name="Starkenburg S.R."/>
            <person name="Sudasinghe N."/>
            <person name="Schambach J.Y."/>
            <person name="Rollin J.A."/>
            <person name="Pattathil S."/>
            <person name="Barry A.N."/>
        </authorList>
    </citation>
    <scope>NUCLEOTIDE SEQUENCE [LARGE SCALE GENOMIC DNA]</scope>
    <source>
        <strain evidence="19">UTEX 25</strain>
    </source>
</reference>
<dbReference type="InterPro" id="IPR004361">
    <property type="entry name" value="Glyoxalase_1"/>
</dbReference>
<dbReference type="PANTHER" id="PTHR10374:SF30">
    <property type="entry name" value="LACTOYLGLUTATHIONE LYASE"/>
    <property type="match status" value="1"/>
</dbReference>
<evidence type="ECO:0000313" key="18">
    <source>
        <dbReference type="EMBL" id="RMZ54995.1"/>
    </source>
</evidence>
<feature type="domain" description="VOC" evidence="17">
    <location>
        <begin position="321"/>
        <end position="468"/>
    </location>
</feature>
<evidence type="ECO:0000256" key="7">
    <source>
        <dbReference type="ARBA" id="ARBA00023239"/>
    </source>
</evidence>
<dbReference type="EMBL" id="QOKY01000172">
    <property type="protein sequence ID" value="RMZ54995.1"/>
    <property type="molecule type" value="Genomic_DNA"/>
</dbReference>
<dbReference type="InterPro" id="IPR018146">
    <property type="entry name" value="Glyoxalase_1_CS"/>
</dbReference>
<evidence type="ECO:0000256" key="3">
    <source>
        <dbReference type="ARBA" id="ARBA00012081"/>
    </source>
</evidence>
<dbReference type="GO" id="GO:0046872">
    <property type="term" value="F:metal ion binding"/>
    <property type="evidence" value="ECO:0007669"/>
    <property type="project" value="UniProtKB-KW"/>
</dbReference>
<evidence type="ECO:0000256" key="11">
    <source>
        <dbReference type="ARBA" id="ARBA00032460"/>
    </source>
</evidence>
<dbReference type="InterPro" id="IPR004360">
    <property type="entry name" value="Glyas_Fos-R_dOase_dom"/>
</dbReference>
<name>A0A3M7KZ09_AUXPR</name>